<keyword evidence="1" id="KW-0946">Virion</keyword>
<dbReference type="GO" id="GO:0019031">
    <property type="term" value="C:viral envelope"/>
    <property type="evidence" value="ECO:0007669"/>
    <property type="project" value="UniProtKB-KW"/>
</dbReference>
<organism evidence="1">
    <name type="scientific">Microviridae sp. ctpIT6</name>
    <dbReference type="NCBI Taxonomy" id="2827650"/>
    <lineage>
        <taxon>Viruses</taxon>
        <taxon>Monodnaviria</taxon>
        <taxon>Sangervirae</taxon>
        <taxon>Phixviricota</taxon>
        <taxon>Malgrandaviricetes</taxon>
        <taxon>Petitvirales</taxon>
        <taxon>Microviridae</taxon>
    </lineage>
</organism>
<proteinExistence type="predicted"/>
<dbReference type="EMBL" id="BK032681">
    <property type="protein sequence ID" value="DAF54578.1"/>
    <property type="molecule type" value="Genomic_DNA"/>
</dbReference>
<name>A0A8S5SVK6_9VIRU</name>
<evidence type="ECO:0000313" key="1">
    <source>
        <dbReference type="EMBL" id="DAF54578.1"/>
    </source>
</evidence>
<keyword evidence="1" id="KW-0261">Viral envelope protein</keyword>
<protein>
    <submittedName>
        <fullName evidence="1">Envelope glycoprotein</fullName>
    </submittedName>
</protein>
<sequence>MHARARNRAHTRMILLFIIILLLLICCSRSSRGC</sequence>
<reference evidence="1" key="1">
    <citation type="journal article" date="2021" name="Proc. Natl. Acad. Sci. U.S.A.">
        <title>A Catalog of Tens of Thousands of Viruses from Human Metagenomes Reveals Hidden Associations with Chronic Diseases.</title>
        <authorList>
            <person name="Tisza M.J."/>
            <person name="Buck C.B."/>
        </authorList>
    </citation>
    <scope>NUCLEOTIDE SEQUENCE</scope>
    <source>
        <strain evidence="1">CtpIT6</strain>
    </source>
</reference>
<accession>A0A8S5SVK6</accession>